<reference evidence="2 3" key="1">
    <citation type="submission" date="2015-12" db="EMBL/GenBank/DDBJ databases">
        <title>Draft genome sequence of Moniliophthora roreri, the causal agent of frosty pod rot of cacao.</title>
        <authorList>
            <person name="Aime M.C."/>
            <person name="Diaz-Valderrama J.R."/>
            <person name="Kijpornyongpan T."/>
            <person name="Phillips-Mora W."/>
        </authorList>
    </citation>
    <scope>NUCLEOTIDE SEQUENCE [LARGE SCALE GENOMIC DNA]</scope>
    <source>
        <strain evidence="2 3">MCA 2952</strain>
    </source>
</reference>
<feature type="region of interest" description="Disordered" evidence="1">
    <location>
        <begin position="135"/>
        <end position="158"/>
    </location>
</feature>
<name>A0A0W0GCL9_MONRR</name>
<evidence type="ECO:0000256" key="1">
    <source>
        <dbReference type="SAM" id="MobiDB-lite"/>
    </source>
</evidence>
<feature type="compositionally biased region" description="Polar residues" evidence="1">
    <location>
        <begin position="144"/>
        <end position="158"/>
    </location>
</feature>
<evidence type="ECO:0000313" key="3">
    <source>
        <dbReference type="Proteomes" id="UP000054988"/>
    </source>
</evidence>
<sequence>MSAMAQAPFSSVHNYFNKNAKAYESHSELLLLKTTRKAASATLAWLKGQVKFCIILYNTQPTILARHYYGTVEDSQIDSQAWLADEYAKSRADIGLCAIDWAKKNPEGTAKEYDNYWRSIDAELLILESEIRQGKEQQAAKGHASSNAKSSRGTEQWG</sequence>
<protein>
    <submittedName>
        <fullName evidence="2">Uncharacterized protein</fullName>
    </submittedName>
</protein>
<dbReference type="Proteomes" id="UP000054988">
    <property type="component" value="Unassembled WGS sequence"/>
</dbReference>
<organism evidence="2 3">
    <name type="scientific">Moniliophthora roreri</name>
    <name type="common">Frosty pod rot fungus</name>
    <name type="synonym">Monilia roreri</name>
    <dbReference type="NCBI Taxonomy" id="221103"/>
    <lineage>
        <taxon>Eukaryota</taxon>
        <taxon>Fungi</taxon>
        <taxon>Dikarya</taxon>
        <taxon>Basidiomycota</taxon>
        <taxon>Agaricomycotina</taxon>
        <taxon>Agaricomycetes</taxon>
        <taxon>Agaricomycetidae</taxon>
        <taxon>Agaricales</taxon>
        <taxon>Marasmiineae</taxon>
        <taxon>Marasmiaceae</taxon>
        <taxon>Moniliophthora</taxon>
    </lineage>
</organism>
<dbReference type="EMBL" id="LATX01000422">
    <property type="protein sequence ID" value="KTB46299.1"/>
    <property type="molecule type" value="Genomic_DNA"/>
</dbReference>
<accession>A0A0W0GCL9</accession>
<dbReference type="AlphaFoldDB" id="A0A0W0GCL9"/>
<evidence type="ECO:0000313" key="2">
    <source>
        <dbReference type="EMBL" id="KTB46299.1"/>
    </source>
</evidence>
<comment type="caution">
    <text evidence="2">The sequence shown here is derived from an EMBL/GenBank/DDBJ whole genome shotgun (WGS) entry which is preliminary data.</text>
</comment>
<proteinExistence type="predicted"/>
<gene>
    <name evidence="2" type="ORF">WG66_1125</name>
</gene>